<protein>
    <recommendedName>
        <fullName evidence="3">Gluconokinase</fullName>
    </recommendedName>
</protein>
<dbReference type="Proteomes" id="UP001220022">
    <property type="component" value="Unassembled WGS sequence"/>
</dbReference>
<keyword evidence="2" id="KW-1185">Reference proteome</keyword>
<sequence>MGVETDGRSGGNIADTVDVLVICGAAGVGKSSTAYEVSLRLAAESVAHTVLDCDELDRIHPWPVPGLPVWEVARRNLAAVWANYADLGHRRLTLCGVFADLRQELPWIAEAVPDAAFTVVRLTADRDVLRRRVLRRESGSEAGEQLTRTARQLEEIAASDPPGTLVVDTGGLSVREVADRVIALWPAVAPAGPDTPYGPP</sequence>
<dbReference type="SUPFAM" id="SSF52540">
    <property type="entry name" value="P-loop containing nucleoside triphosphate hydrolases"/>
    <property type="match status" value="1"/>
</dbReference>
<reference evidence="1 2" key="1">
    <citation type="submission" date="2023-03" db="EMBL/GenBank/DDBJ databases">
        <title>Draft genome sequence of type strain Streptomyces ferralitis JCM 14344.</title>
        <authorList>
            <person name="Klaysubun C."/>
            <person name="Duangmal K."/>
        </authorList>
    </citation>
    <scope>NUCLEOTIDE SEQUENCE [LARGE SCALE GENOMIC DNA]</scope>
    <source>
        <strain evidence="1 2">JCM 14344</strain>
    </source>
</reference>
<comment type="caution">
    <text evidence="1">The sequence shown here is derived from an EMBL/GenBank/DDBJ whole genome shotgun (WGS) entry which is preliminary data.</text>
</comment>
<proteinExistence type="predicted"/>
<evidence type="ECO:0008006" key="3">
    <source>
        <dbReference type="Google" id="ProtNLM"/>
    </source>
</evidence>
<organism evidence="1 2">
    <name type="scientific">Streptantibioticus ferralitis</name>
    <dbReference type="NCBI Taxonomy" id="236510"/>
    <lineage>
        <taxon>Bacteria</taxon>
        <taxon>Bacillati</taxon>
        <taxon>Actinomycetota</taxon>
        <taxon>Actinomycetes</taxon>
        <taxon>Kitasatosporales</taxon>
        <taxon>Streptomycetaceae</taxon>
        <taxon>Streptantibioticus</taxon>
    </lineage>
</organism>
<dbReference type="InterPro" id="IPR027417">
    <property type="entry name" value="P-loop_NTPase"/>
</dbReference>
<name>A0ABT5Z4R3_9ACTN</name>
<evidence type="ECO:0000313" key="1">
    <source>
        <dbReference type="EMBL" id="MDF2258714.1"/>
    </source>
</evidence>
<gene>
    <name evidence="1" type="ORF">P2L57_24210</name>
</gene>
<dbReference type="EMBL" id="JARHTQ010000017">
    <property type="protein sequence ID" value="MDF2258714.1"/>
    <property type="molecule type" value="Genomic_DNA"/>
</dbReference>
<evidence type="ECO:0000313" key="2">
    <source>
        <dbReference type="Proteomes" id="UP001220022"/>
    </source>
</evidence>
<dbReference type="RefSeq" id="WP_275818007.1">
    <property type="nucleotide sequence ID" value="NZ_BAAANM010000010.1"/>
</dbReference>
<accession>A0ABT5Z4R3</accession>
<dbReference type="Gene3D" id="3.40.50.300">
    <property type="entry name" value="P-loop containing nucleotide triphosphate hydrolases"/>
    <property type="match status" value="1"/>
</dbReference>